<organism evidence="2 3">
    <name type="scientific">Pleomassaria siparia CBS 279.74</name>
    <dbReference type="NCBI Taxonomy" id="1314801"/>
    <lineage>
        <taxon>Eukaryota</taxon>
        <taxon>Fungi</taxon>
        <taxon>Dikarya</taxon>
        <taxon>Ascomycota</taxon>
        <taxon>Pezizomycotina</taxon>
        <taxon>Dothideomycetes</taxon>
        <taxon>Pleosporomycetidae</taxon>
        <taxon>Pleosporales</taxon>
        <taxon>Pleomassariaceae</taxon>
        <taxon>Pleomassaria</taxon>
    </lineage>
</organism>
<dbReference type="Proteomes" id="UP000799428">
    <property type="component" value="Unassembled WGS sequence"/>
</dbReference>
<reference evidence="2" key="1">
    <citation type="journal article" date="2020" name="Stud. Mycol.">
        <title>101 Dothideomycetes genomes: a test case for predicting lifestyles and emergence of pathogens.</title>
        <authorList>
            <person name="Haridas S."/>
            <person name="Albert R."/>
            <person name="Binder M."/>
            <person name="Bloem J."/>
            <person name="Labutti K."/>
            <person name="Salamov A."/>
            <person name="Andreopoulos B."/>
            <person name="Baker S."/>
            <person name="Barry K."/>
            <person name="Bills G."/>
            <person name="Bluhm B."/>
            <person name="Cannon C."/>
            <person name="Castanera R."/>
            <person name="Culley D."/>
            <person name="Daum C."/>
            <person name="Ezra D."/>
            <person name="Gonzalez J."/>
            <person name="Henrissat B."/>
            <person name="Kuo A."/>
            <person name="Liang C."/>
            <person name="Lipzen A."/>
            <person name="Lutzoni F."/>
            <person name="Magnuson J."/>
            <person name="Mondo S."/>
            <person name="Nolan M."/>
            <person name="Ohm R."/>
            <person name="Pangilinan J."/>
            <person name="Park H.-J."/>
            <person name="Ramirez L."/>
            <person name="Alfaro M."/>
            <person name="Sun H."/>
            <person name="Tritt A."/>
            <person name="Yoshinaga Y."/>
            <person name="Zwiers L.-H."/>
            <person name="Turgeon B."/>
            <person name="Goodwin S."/>
            <person name="Spatafora J."/>
            <person name="Crous P."/>
            <person name="Grigoriev I."/>
        </authorList>
    </citation>
    <scope>NUCLEOTIDE SEQUENCE</scope>
    <source>
        <strain evidence="2">CBS 279.74</strain>
    </source>
</reference>
<evidence type="ECO:0000256" key="1">
    <source>
        <dbReference type="SAM" id="MobiDB-lite"/>
    </source>
</evidence>
<sequence>MLGDVASASRRAQRQKPEISEAYKKMRRRARIGVGEKKREFWGEDERPNAFWEYRGYRWNVGEFGGAKQSCRVQVGCTTLWDDTTGAGHAGRITLCTTKERHGKTHASSMFFVWSDTVDPYLKVAMQTTPMARVLRRLNAPSSPSSNIIVKYRHHAKQANYNELFFTLI</sequence>
<protein>
    <submittedName>
        <fullName evidence="2">Uncharacterized protein</fullName>
    </submittedName>
</protein>
<keyword evidence="3" id="KW-1185">Reference proteome</keyword>
<evidence type="ECO:0000313" key="2">
    <source>
        <dbReference type="EMBL" id="KAF2705670.1"/>
    </source>
</evidence>
<evidence type="ECO:0000313" key="3">
    <source>
        <dbReference type="Proteomes" id="UP000799428"/>
    </source>
</evidence>
<dbReference type="EMBL" id="MU005778">
    <property type="protein sequence ID" value="KAF2705670.1"/>
    <property type="molecule type" value="Genomic_DNA"/>
</dbReference>
<dbReference type="AlphaFoldDB" id="A0A6G1JYW0"/>
<gene>
    <name evidence="2" type="ORF">K504DRAFT_94667</name>
</gene>
<proteinExistence type="predicted"/>
<feature type="region of interest" description="Disordered" evidence="1">
    <location>
        <begin position="1"/>
        <end position="21"/>
    </location>
</feature>
<name>A0A6G1JYW0_9PLEO</name>
<accession>A0A6G1JYW0</accession>